<name>A0ABY6HK63_9ARCH</name>
<reference evidence="2" key="1">
    <citation type="submission" date="2022-09" db="EMBL/GenBank/DDBJ databases">
        <title>Actin cytoskeleton and complex cell architecture in an #Asgard archaeon.</title>
        <authorList>
            <person name="Ponce Toledo R.I."/>
            <person name="Schleper C."/>
            <person name="Rodrigues Oliveira T."/>
            <person name="Wollweber F."/>
            <person name="Xu J."/>
            <person name="Rittmann S."/>
            <person name="Klingl A."/>
            <person name="Pilhofer M."/>
        </authorList>
    </citation>
    <scope>NUCLEOTIDE SEQUENCE</scope>
    <source>
        <strain evidence="2">B-35</strain>
    </source>
</reference>
<evidence type="ECO:0000256" key="1">
    <source>
        <dbReference type="SAM" id="Coils"/>
    </source>
</evidence>
<keyword evidence="3" id="KW-1185">Reference proteome</keyword>
<accession>A0ABY6HK63</accession>
<proteinExistence type="predicted"/>
<protein>
    <submittedName>
        <fullName evidence="2">Uncharacterized protein</fullName>
    </submittedName>
</protein>
<dbReference type="EMBL" id="CP104013">
    <property type="protein sequence ID" value="UYP43913.1"/>
    <property type="molecule type" value="Genomic_DNA"/>
</dbReference>
<organism evidence="2 3">
    <name type="scientific">Candidatus Lokiarchaeum ossiferum</name>
    <dbReference type="NCBI Taxonomy" id="2951803"/>
    <lineage>
        <taxon>Archaea</taxon>
        <taxon>Promethearchaeati</taxon>
        <taxon>Promethearchaeota</taxon>
        <taxon>Promethearchaeia</taxon>
        <taxon>Promethearchaeales</taxon>
        <taxon>Promethearchaeaceae</taxon>
        <taxon>Candidatus Lokiarchaeum</taxon>
    </lineage>
</organism>
<evidence type="ECO:0000313" key="2">
    <source>
        <dbReference type="EMBL" id="UYP43913.1"/>
    </source>
</evidence>
<keyword evidence="1" id="KW-0175">Coiled coil</keyword>
<sequence>MALDTQEKTANDDPIEDSELDMYYKQYVKLKQDILKLQQEVKERLKKLGLDSLIKILGY</sequence>
<feature type="coiled-coil region" evidence="1">
    <location>
        <begin position="20"/>
        <end position="47"/>
    </location>
</feature>
<evidence type="ECO:0000313" key="3">
    <source>
        <dbReference type="Proteomes" id="UP001208689"/>
    </source>
</evidence>
<dbReference type="Proteomes" id="UP001208689">
    <property type="component" value="Chromosome"/>
</dbReference>
<gene>
    <name evidence="2" type="ORF">NEF87_000198</name>
</gene>